<dbReference type="Gene3D" id="3.90.228.20">
    <property type="match status" value="1"/>
</dbReference>
<evidence type="ECO:0000313" key="11">
    <source>
        <dbReference type="EMBL" id="KAJ2803615.1"/>
    </source>
</evidence>
<dbReference type="FunFam" id="2.170.8.10:FF:000001">
    <property type="entry name" value="Phosphoenolpyruvate carboxykinase (ATP)"/>
    <property type="match status" value="1"/>
</dbReference>
<gene>
    <name evidence="11" type="primary">PCK1_2</name>
    <name evidence="11" type="ORF">H4R20_002818</name>
</gene>
<keyword evidence="5" id="KW-0312">Gluconeogenesis</keyword>
<dbReference type="Pfam" id="PF01293">
    <property type="entry name" value="PEPCK_ATP"/>
    <property type="match status" value="1"/>
</dbReference>
<evidence type="ECO:0000256" key="4">
    <source>
        <dbReference type="ARBA" id="ARBA00021932"/>
    </source>
</evidence>
<comment type="pathway">
    <text evidence="1">Carbohydrate biosynthesis; gluconeogenesis.</text>
</comment>
<keyword evidence="6" id="KW-0547">Nucleotide-binding</keyword>
<keyword evidence="11" id="KW-0808">Transferase</keyword>
<keyword evidence="8" id="KW-0067">ATP-binding</keyword>
<accession>A0A9W8HUV1</accession>
<comment type="similarity">
    <text evidence="2">Belongs to the phosphoenolpyruvate carboxykinase (ATP) family.</text>
</comment>
<evidence type="ECO:0000256" key="7">
    <source>
        <dbReference type="ARBA" id="ARBA00022793"/>
    </source>
</evidence>
<evidence type="ECO:0000256" key="3">
    <source>
        <dbReference type="ARBA" id="ARBA00012363"/>
    </source>
</evidence>
<dbReference type="Gene3D" id="2.170.8.10">
    <property type="entry name" value="Phosphoenolpyruvate Carboxykinase, domain 2"/>
    <property type="match status" value="1"/>
</dbReference>
<evidence type="ECO:0000256" key="5">
    <source>
        <dbReference type="ARBA" id="ARBA00022432"/>
    </source>
</evidence>
<evidence type="ECO:0000256" key="9">
    <source>
        <dbReference type="ARBA" id="ARBA00023239"/>
    </source>
</evidence>
<dbReference type="Gene3D" id="3.40.449.10">
    <property type="entry name" value="Phosphoenolpyruvate Carboxykinase, domain 1"/>
    <property type="match status" value="1"/>
</dbReference>
<dbReference type="EC" id="4.1.1.49" evidence="3"/>
<evidence type="ECO:0000256" key="6">
    <source>
        <dbReference type="ARBA" id="ARBA00022741"/>
    </source>
</evidence>
<keyword evidence="11" id="KW-0418">Kinase</keyword>
<dbReference type="InterPro" id="IPR001272">
    <property type="entry name" value="PEP_carboxykinase_ATP"/>
</dbReference>
<dbReference type="Proteomes" id="UP001140094">
    <property type="component" value="Unassembled WGS sequence"/>
</dbReference>
<dbReference type="GO" id="GO:0016301">
    <property type="term" value="F:kinase activity"/>
    <property type="evidence" value="ECO:0007669"/>
    <property type="project" value="UniProtKB-KW"/>
</dbReference>
<dbReference type="HAMAP" id="MF_00453">
    <property type="entry name" value="PEPCK_ATP"/>
    <property type="match status" value="1"/>
</dbReference>
<keyword evidence="9 11" id="KW-0456">Lyase</keyword>
<evidence type="ECO:0000256" key="2">
    <source>
        <dbReference type="ARBA" id="ARBA00006052"/>
    </source>
</evidence>
<dbReference type="PANTHER" id="PTHR30031:SF0">
    <property type="entry name" value="PHOSPHOENOLPYRUVATE CARBOXYKINASE (ATP)"/>
    <property type="match status" value="1"/>
</dbReference>
<dbReference type="NCBIfam" id="NF006821">
    <property type="entry name" value="PRK09344.1-3"/>
    <property type="match status" value="1"/>
</dbReference>
<dbReference type="SUPFAM" id="SSF53795">
    <property type="entry name" value="PEP carboxykinase-like"/>
    <property type="match status" value="1"/>
</dbReference>
<proteinExistence type="inferred from homology"/>
<dbReference type="NCBIfam" id="TIGR00224">
    <property type="entry name" value="pckA"/>
    <property type="match status" value="1"/>
</dbReference>
<dbReference type="NCBIfam" id="NF006820">
    <property type="entry name" value="PRK09344.1-2"/>
    <property type="match status" value="1"/>
</dbReference>
<dbReference type="GO" id="GO:0005829">
    <property type="term" value="C:cytosol"/>
    <property type="evidence" value="ECO:0007669"/>
    <property type="project" value="TreeGrafter"/>
</dbReference>
<reference evidence="11" key="1">
    <citation type="submission" date="2022-07" db="EMBL/GenBank/DDBJ databases">
        <title>Phylogenomic reconstructions and comparative analyses of Kickxellomycotina fungi.</title>
        <authorList>
            <person name="Reynolds N.K."/>
            <person name="Stajich J.E."/>
            <person name="Barry K."/>
            <person name="Grigoriev I.V."/>
            <person name="Crous P."/>
            <person name="Smith M.E."/>
        </authorList>
    </citation>
    <scope>NUCLEOTIDE SEQUENCE</scope>
    <source>
        <strain evidence="11">NRRL 1565</strain>
    </source>
</reference>
<dbReference type="InterPro" id="IPR015994">
    <property type="entry name" value="PEPCK_ATP_CS"/>
</dbReference>
<sequence length="599" mass="65854">MLRCSLATSTHCMHRCRAVASASVALQAAARQARGLCLLKTCAYSHAAQHVRCTRHKSQQLQDKAPAAAYSFEQSLSRTGISVHAGIQRNASAARLYENALRYEPDTAISSTGALIARSGTKTGRSPRDKRVVEEASTVDDVWWGPVNKKLSEEAFAINYECAANYLNTRERLYVFDGYAGWDPKYRIKVRVICARAYHALFMNNMLIRPTQQELADFGEPDFTIVNAGQFPASRFTKGMTSPTSVAISFERREMVILGTEYAGEMKKGVFTVMHYLMPKAGVLSLHSSCNEGPDGDVSLFFGLSGTGKTTLSADPQRPLIGDDEHVWTENGVFNIEGGCYAKTIDLSAEKEPEIFNAIRFGSVLENVVFDQSTRSVDYTDKSITENTRCAYPIEYIPNAKIPCVGGNPKNIVLLTCDAFGVLPPVAKLTPAQAMYHFISGYTAKIAGTEEGVTEPRATFSACFGQPFLVWHPVKYAQMLAQKMQKHNVNVWLVNTGWNGGAYGIGKRISLKYSRAIIDAIHSGELEKAEYASYGVFNLQIPKAISNIPAKILDPSQAWEGSAEEFSGTITKLARLFQANFKDYADKATPEIIDAGPFI</sequence>
<evidence type="ECO:0000256" key="8">
    <source>
        <dbReference type="ARBA" id="ARBA00022840"/>
    </source>
</evidence>
<dbReference type="CDD" id="cd00484">
    <property type="entry name" value="PEPCK_ATP"/>
    <property type="match status" value="1"/>
</dbReference>
<dbReference type="PROSITE" id="PS00532">
    <property type="entry name" value="PEPCK_ATP"/>
    <property type="match status" value="1"/>
</dbReference>
<protein>
    <recommendedName>
        <fullName evidence="4">Phosphoenolpyruvate carboxykinase (ATP)</fullName>
        <ecNumber evidence="3">4.1.1.49</ecNumber>
    </recommendedName>
</protein>
<dbReference type="GO" id="GO:0005524">
    <property type="term" value="F:ATP binding"/>
    <property type="evidence" value="ECO:0007669"/>
    <property type="project" value="UniProtKB-KW"/>
</dbReference>
<keyword evidence="12" id="KW-1185">Reference proteome</keyword>
<dbReference type="PANTHER" id="PTHR30031">
    <property type="entry name" value="PHOSPHOENOLPYRUVATE CARBOXYKINASE ATP"/>
    <property type="match status" value="1"/>
</dbReference>
<dbReference type="EMBL" id="JANBUO010000503">
    <property type="protein sequence ID" value="KAJ2803615.1"/>
    <property type="molecule type" value="Genomic_DNA"/>
</dbReference>
<comment type="caution">
    <text evidence="11">The sequence shown here is derived from an EMBL/GenBank/DDBJ whole genome shotgun (WGS) entry which is preliminary data.</text>
</comment>
<dbReference type="SUPFAM" id="SSF68923">
    <property type="entry name" value="PEP carboxykinase N-terminal domain"/>
    <property type="match status" value="1"/>
</dbReference>
<dbReference type="GO" id="GO:0006094">
    <property type="term" value="P:gluconeogenesis"/>
    <property type="evidence" value="ECO:0007669"/>
    <property type="project" value="UniProtKB-KW"/>
</dbReference>
<name>A0A9W8HUV1_9FUNG</name>
<keyword evidence="7" id="KW-0210">Decarboxylase</keyword>
<evidence type="ECO:0000256" key="10">
    <source>
        <dbReference type="ARBA" id="ARBA00047371"/>
    </source>
</evidence>
<evidence type="ECO:0000256" key="1">
    <source>
        <dbReference type="ARBA" id="ARBA00004742"/>
    </source>
</evidence>
<evidence type="ECO:0000313" key="12">
    <source>
        <dbReference type="Proteomes" id="UP001140094"/>
    </source>
</evidence>
<dbReference type="AlphaFoldDB" id="A0A9W8HUV1"/>
<dbReference type="OrthoDB" id="184182at2759"/>
<dbReference type="GO" id="GO:0004612">
    <property type="term" value="F:phosphoenolpyruvate carboxykinase (ATP) activity"/>
    <property type="evidence" value="ECO:0007669"/>
    <property type="project" value="UniProtKB-EC"/>
</dbReference>
<dbReference type="PIRSF" id="PIRSF006294">
    <property type="entry name" value="PEP_crbxkin"/>
    <property type="match status" value="1"/>
</dbReference>
<organism evidence="11 12">
    <name type="scientific">Coemansia guatemalensis</name>
    <dbReference type="NCBI Taxonomy" id="2761395"/>
    <lineage>
        <taxon>Eukaryota</taxon>
        <taxon>Fungi</taxon>
        <taxon>Fungi incertae sedis</taxon>
        <taxon>Zoopagomycota</taxon>
        <taxon>Kickxellomycotina</taxon>
        <taxon>Kickxellomycetes</taxon>
        <taxon>Kickxellales</taxon>
        <taxon>Kickxellaceae</taxon>
        <taxon>Coemansia</taxon>
    </lineage>
</organism>
<dbReference type="InterPro" id="IPR013035">
    <property type="entry name" value="PEP_carboxykinase_C"/>
</dbReference>
<dbReference type="InterPro" id="IPR008210">
    <property type="entry name" value="PEP_carboxykinase_N"/>
</dbReference>
<comment type="catalytic activity">
    <reaction evidence="10">
        <text>oxaloacetate + ATP = phosphoenolpyruvate + ADP + CO2</text>
        <dbReference type="Rhea" id="RHEA:18617"/>
        <dbReference type="ChEBI" id="CHEBI:16452"/>
        <dbReference type="ChEBI" id="CHEBI:16526"/>
        <dbReference type="ChEBI" id="CHEBI:30616"/>
        <dbReference type="ChEBI" id="CHEBI:58702"/>
        <dbReference type="ChEBI" id="CHEBI:456216"/>
        <dbReference type="EC" id="4.1.1.49"/>
    </reaction>
</comment>